<evidence type="ECO:0000313" key="2">
    <source>
        <dbReference type="Proteomes" id="UP001589568"/>
    </source>
</evidence>
<dbReference type="Proteomes" id="UP001589568">
    <property type="component" value="Unassembled WGS sequence"/>
</dbReference>
<dbReference type="EMBL" id="JBHMCF010000057">
    <property type="protein sequence ID" value="MFB9476981.1"/>
    <property type="molecule type" value="Genomic_DNA"/>
</dbReference>
<sequence>MIIQTKRARQRENLKRRLDGECAIKAWQVACKMRLLLSQTITHYHSYIRAEDVESQAAQLQEWLEQYYDQHDLAMRMAALDQAVVNIPSGSTRTEVDALVAQADLIHQYMIRPGGEAVRSGRQIQLNGQPVEREELRRMLTARTW</sequence>
<dbReference type="RefSeq" id="WP_345410334.1">
    <property type="nucleotide sequence ID" value="NZ_BAAAXS010000002.1"/>
</dbReference>
<name>A0ABV5P318_9ACTN</name>
<protein>
    <submittedName>
        <fullName evidence="1">Uncharacterized protein</fullName>
    </submittedName>
</protein>
<keyword evidence="2" id="KW-1185">Reference proteome</keyword>
<organism evidence="1 2">
    <name type="scientific">Nonomuraea salmonea</name>
    <dbReference type="NCBI Taxonomy" id="46181"/>
    <lineage>
        <taxon>Bacteria</taxon>
        <taxon>Bacillati</taxon>
        <taxon>Actinomycetota</taxon>
        <taxon>Actinomycetes</taxon>
        <taxon>Streptosporangiales</taxon>
        <taxon>Streptosporangiaceae</taxon>
        <taxon>Nonomuraea</taxon>
    </lineage>
</organism>
<evidence type="ECO:0000313" key="1">
    <source>
        <dbReference type="EMBL" id="MFB9476981.1"/>
    </source>
</evidence>
<gene>
    <name evidence="1" type="ORF">ACFFR3_46455</name>
</gene>
<reference evidence="1 2" key="1">
    <citation type="submission" date="2024-09" db="EMBL/GenBank/DDBJ databases">
        <authorList>
            <person name="Sun Q."/>
            <person name="Mori K."/>
        </authorList>
    </citation>
    <scope>NUCLEOTIDE SEQUENCE [LARGE SCALE GENOMIC DNA]</scope>
    <source>
        <strain evidence="1 2">JCM 3324</strain>
    </source>
</reference>
<proteinExistence type="predicted"/>
<comment type="caution">
    <text evidence="1">The sequence shown here is derived from an EMBL/GenBank/DDBJ whole genome shotgun (WGS) entry which is preliminary data.</text>
</comment>
<accession>A0ABV5P318</accession>